<accession>A0A3P7LYD7</accession>
<dbReference type="AlphaFoldDB" id="A0A3P7LYD7"/>
<keyword evidence="2" id="KW-0472">Membrane</keyword>
<reference evidence="3 4" key="1">
    <citation type="submission" date="2018-11" db="EMBL/GenBank/DDBJ databases">
        <authorList>
            <consortium name="Pathogen Informatics"/>
        </authorList>
    </citation>
    <scope>NUCLEOTIDE SEQUENCE [LARGE SCALE GENOMIC DNA]</scope>
</reference>
<evidence type="ECO:0000256" key="1">
    <source>
        <dbReference type="SAM" id="MobiDB-lite"/>
    </source>
</evidence>
<keyword evidence="4" id="KW-1185">Reference proteome</keyword>
<dbReference type="OrthoDB" id="5805552at2759"/>
<evidence type="ECO:0000256" key="2">
    <source>
        <dbReference type="SAM" id="Phobius"/>
    </source>
</evidence>
<keyword evidence="2" id="KW-1133">Transmembrane helix</keyword>
<name>A0A3P7LYD7_STRVU</name>
<gene>
    <name evidence="3" type="ORF">SVUK_LOCUS19180</name>
</gene>
<keyword evidence="2" id="KW-0812">Transmembrane</keyword>
<evidence type="ECO:0000313" key="3">
    <source>
        <dbReference type="EMBL" id="VDM84182.1"/>
    </source>
</evidence>
<protein>
    <submittedName>
        <fullName evidence="3">Uncharacterized protein</fullName>
    </submittedName>
</protein>
<evidence type="ECO:0000313" key="4">
    <source>
        <dbReference type="Proteomes" id="UP000270094"/>
    </source>
</evidence>
<feature type="region of interest" description="Disordered" evidence="1">
    <location>
        <begin position="82"/>
        <end position="117"/>
    </location>
</feature>
<dbReference type="Proteomes" id="UP000270094">
    <property type="component" value="Unassembled WGS sequence"/>
</dbReference>
<feature type="compositionally biased region" description="Polar residues" evidence="1">
    <location>
        <begin position="105"/>
        <end position="117"/>
    </location>
</feature>
<dbReference type="EMBL" id="UYYB01128136">
    <property type="protein sequence ID" value="VDM84182.1"/>
    <property type="molecule type" value="Genomic_DNA"/>
</dbReference>
<organism evidence="3 4">
    <name type="scientific">Strongylus vulgaris</name>
    <name type="common">Blood worm</name>
    <dbReference type="NCBI Taxonomy" id="40348"/>
    <lineage>
        <taxon>Eukaryota</taxon>
        <taxon>Metazoa</taxon>
        <taxon>Ecdysozoa</taxon>
        <taxon>Nematoda</taxon>
        <taxon>Chromadorea</taxon>
        <taxon>Rhabditida</taxon>
        <taxon>Rhabditina</taxon>
        <taxon>Rhabditomorpha</taxon>
        <taxon>Strongyloidea</taxon>
        <taxon>Strongylidae</taxon>
        <taxon>Strongylus</taxon>
    </lineage>
</organism>
<sequence length="174" mass="19343">MNRIEGSLKADKFDQLTISEEMELCQERMNSLETMCNYLTSSLQSVQGTDSTDSLPDFRSEITLYGNAMEQLKQKFHDIYRIPTPPGPVHPPKEPEQSPRRRVVKTQSTPTQTCIPRKSQSLGSRLYRAVAESTAVKLGVLLSILSLLAVLFYTGILGATFGPHLTYVNGPPPT</sequence>
<proteinExistence type="predicted"/>
<feature type="transmembrane region" description="Helical" evidence="2">
    <location>
        <begin position="138"/>
        <end position="161"/>
    </location>
</feature>